<sequence length="627" mass="69734">MAYPLLIVFLSLLSLLHHSLSCLSTHKQSLLQFKSLVTRKNDDNSAPFFAFDSWNTSNCCNWEGVTCNRELPTKPVTKLSLSGVVPLTYTAPSSAIASLFAIKTLTFLDISQNSLEGEIPWKGFENLMNLRYLDLSSNLLNGTIPLTIFKLRHLRHLNLGANSLTGVLASAVADLSSLEFLSIDENFLTGQIPSEIGNLIELKVLSLSQNQFSGELPQHILRLERLQILDLGNASTIMILLLSRNNLTGSIPASITNIYRLLVLDLSENQFSGDSFPQFGPDTYLAYVDLSENGFYGEVPMSFGRQIRSLALSGNKFTGPLPGKLNTMQFIENLDLHDNYITGEMPFWIGQISTISVLNLRNNKLEGPVPHTISNLSKLHVLDLSGNNLSGSIPIQMGHLEGMVDTITYFSISDLFTFSIDLSDITFYWKGALRGLGYQRVSTYANLDLSRNGFSGIIPIELGNLKGLKSLNMSYNMIQGRIPANFGHLGKLESLDLSHNRLNGSIPPSFESLNELTTLDLSYNRLMGRIPDKGKMSSMMDIASYTNNSGLCGIQIRVRCESDNPTKVSDGDLVAEGEEKSEDHWFKWIVVFGFFLGFSGAMTVSYFSGFLYPDPPRRYLRSHRQRR</sequence>
<feature type="transmembrane region" description="Helical" evidence="12">
    <location>
        <begin position="585"/>
        <end position="612"/>
    </location>
</feature>
<dbReference type="SMART" id="SM00369">
    <property type="entry name" value="LRR_TYP"/>
    <property type="match status" value="6"/>
</dbReference>
<name>A0A833REG9_9POAL</name>
<dbReference type="InterPro" id="IPR032675">
    <property type="entry name" value="LRR_dom_sf"/>
</dbReference>
<dbReference type="PANTHER" id="PTHR48065">
    <property type="entry name" value="OS10G0469600 PROTEIN"/>
    <property type="match status" value="1"/>
</dbReference>
<keyword evidence="7 13" id="KW-0732">Signal</keyword>
<evidence type="ECO:0000256" key="7">
    <source>
        <dbReference type="ARBA" id="ARBA00022729"/>
    </source>
</evidence>
<dbReference type="InterPro" id="IPR001611">
    <property type="entry name" value="Leu-rich_rpt"/>
</dbReference>
<dbReference type="GO" id="GO:0005886">
    <property type="term" value="C:plasma membrane"/>
    <property type="evidence" value="ECO:0007669"/>
    <property type="project" value="UniProtKB-SubCell"/>
</dbReference>
<evidence type="ECO:0000256" key="8">
    <source>
        <dbReference type="ARBA" id="ARBA00022737"/>
    </source>
</evidence>
<dbReference type="GO" id="GO:0016301">
    <property type="term" value="F:kinase activity"/>
    <property type="evidence" value="ECO:0007669"/>
    <property type="project" value="UniProtKB-KW"/>
</dbReference>
<protein>
    <submittedName>
        <fullName evidence="16">Putative LRR receptor-like serine/threonine-protein kinase</fullName>
    </submittedName>
</protein>
<keyword evidence="16" id="KW-0675">Receptor</keyword>
<comment type="subcellular location">
    <subcellularLocation>
        <location evidence="1">Cell membrane</location>
        <topology evidence="1">Single-pass membrane protein</topology>
    </subcellularLocation>
</comment>
<dbReference type="AlphaFoldDB" id="A0A833REG9"/>
<keyword evidence="16" id="KW-0808">Transferase</keyword>
<dbReference type="InterPro" id="IPR013210">
    <property type="entry name" value="LRR_N_plant-typ"/>
</dbReference>
<dbReference type="PANTHER" id="PTHR48065:SF23">
    <property type="entry name" value="LEUCINE-RICH REPEAT-CONTAINING N-TERMINAL PLANT-TYPE DOMAIN-CONTAINING PROTEIN"/>
    <property type="match status" value="1"/>
</dbReference>
<evidence type="ECO:0000256" key="12">
    <source>
        <dbReference type="SAM" id="Phobius"/>
    </source>
</evidence>
<dbReference type="SUPFAM" id="SSF52058">
    <property type="entry name" value="L domain-like"/>
    <property type="match status" value="1"/>
</dbReference>
<dbReference type="PROSITE" id="PS51450">
    <property type="entry name" value="LRR"/>
    <property type="match status" value="1"/>
</dbReference>
<keyword evidence="8" id="KW-0677">Repeat</keyword>
<gene>
    <name evidence="16" type="ORF">FCM35_KLT15493</name>
</gene>
<dbReference type="EMBL" id="SWLB01000003">
    <property type="protein sequence ID" value="KAF3339722.1"/>
    <property type="molecule type" value="Genomic_DNA"/>
</dbReference>
<comment type="caution">
    <text evidence="16">The sequence shown here is derived from an EMBL/GenBank/DDBJ whole genome shotgun (WGS) entry which is preliminary data.</text>
</comment>
<evidence type="ECO:0000256" key="6">
    <source>
        <dbReference type="ARBA" id="ARBA00022692"/>
    </source>
</evidence>
<dbReference type="Gene3D" id="3.80.10.10">
    <property type="entry name" value="Ribonuclease Inhibitor"/>
    <property type="match status" value="3"/>
</dbReference>
<dbReference type="FunFam" id="3.80.10.10:FF:000111">
    <property type="entry name" value="LRR receptor-like serine/threonine-protein kinase ERECTA"/>
    <property type="match status" value="1"/>
</dbReference>
<dbReference type="Proteomes" id="UP000623129">
    <property type="component" value="Unassembled WGS sequence"/>
</dbReference>
<feature type="chain" id="PRO_5032301859" evidence="13">
    <location>
        <begin position="22"/>
        <end position="627"/>
    </location>
</feature>
<dbReference type="FunFam" id="3.80.10.10:FF:000400">
    <property type="entry name" value="Nuclear pore complex protein NUP107"/>
    <property type="match status" value="1"/>
</dbReference>
<feature type="domain" description="Disease resistance R13L4/SHOC-2-like LRR" evidence="15">
    <location>
        <begin position="94"/>
        <end position="208"/>
    </location>
</feature>
<evidence type="ECO:0000256" key="2">
    <source>
        <dbReference type="ARBA" id="ARBA00009592"/>
    </source>
</evidence>
<evidence type="ECO:0000259" key="14">
    <source>
        <dbReference type="Pfam" id="PF08263"/>
    </source>
</evidence>
<proteinExistence type="inferred from homology"/>
<keyword evidence="16" id="KW-0418">Kinase</keyword>
<evidence type="ECO:0000256" key="5">
    <source>
        <dbReference type="ARBA" id="ARBA00022626"/>
    </source>
</evidence>
<accession>A0A833REG9</accession>
<dbReference type="GO" id="GO:0009653">
    <property type="term" value="P:anatomical structure morphogenesis"/>
    <property type="evidence" value="ECO:0007669"/>
    <property type="project" value="UniProtKB-ARBA"/>
</dbReference>
<evidence type="ECO:0000256" key="10">
    <source>
        <dbReference type="ARBA" id="ARBA00023136"/>
    </source>
</evidence>
<dbReference type="Pfam" id="PF08263">
    <property type="entry name" value="LRRNT_2"/>
    <property type="match status" value="1"/>
</dbReference>
<dbReference type="GO" id="GO:0009742">
    <property type="term" value="P:brassinosteroid mediated signaling pathway"/>
    <property type="evidence" value="ECO:0007669"/>
    <property type="project" value="UniProtKB-KW"/>
</dbReference>
<evidence type="ECO:0000256" key="11">
    <source>
        <dbReference type="ARBA" id="ARBA00023180"/>
    </source>
</evidence>
<evidence type="ECO:0000256" key="4">
    <source>
        <dbReference type="ARBA" id="ARBA00022614"/>
    </source>
</evidence>
<dbReference type="GO" id="GO:0099402">
    <property type="term" value="P:plant organ development"/>
    <property type="evidence" value="ECO:0007669"/>
    <property type="project" value="UniProtKB-ARBA"/>
</dbReference>
<dbReference type="FunFam" id="3.80.10.10:FF:000095">
    <property type="entry name" value="LRR receptor-like serine/threonine-protein kinase GSO1"/>
    <property type="match status" value="1"/>
</dbReference>
<keyword evidence="9 12" id="KW-1133">Transmembrane helix</keyword>
<evidence type="ECO:0000313" key="16">
    <source>
        <dbReference type="EMBL" id="KAF3339722.1"/>
    </source>
</evidence>
<evidence type="ECO:0000313" key="17">
    <source>
        <dbReference type="Proteomes" id="UP000623129"/>
    </source>
</evidence>
<organism evidence="16 17">
    <name type="scientific">Carex littledalei</name>
    <dbReference type="NCBI Taxonomy" id="544730"/>
    <lineage>
        <taxon>Eukaryota</taxon>
        <taxon>Viridiplantae</taxon>
        <taxon>Streptophyta</taxon>
        <taxon>Embryophyta</taxon>
        <taxon>Tracheophyta</taxon>
        <taxon>Spermatophyta</taxon>
        <taxon>Magnoliopsida</taxon>
        <taxon>Liliopsida</taxon>
        <taxon>Poales</taxon>
        <taxon>Cyperaceae</taxon>
        <taxon>Cyperoideae</taxon>
        <taxon>Cariceae</taxon>
        <taxon>Carex</taxon>
        <taxon>Carex subgen. Euthyceras</taxon>
    </lineage>
</organism>
<dbReference type="Pfam" id="PF13855">
    <property type="entry name" value="LRR_8"/>
    <property type="match status" value="2"/>
</dbReference>
<reference evidence="16" key="1">
    <citation type="submission" date="2020-01" db="EMBL/GenBank/DDBJ databases">
        <title>Genome sequence of Kobresia littledalei, the first chromosome-level genome in the family Cyperaceae.</title>
        <authorList>
            <person name="Qu G."/>
        </authorList>
    </citation>
    <scope>NUCLEOTIDE SEQUENCE</scope>
    <source>
        <strain evidence="16">C.B.Clarke</strain>
        <tissue evidence="16">Leaf</tissue>
    </source>
</reference>
<evidence type="ECO:0000256" key="13">
    <source>
        <dbReference type="SAM" id="SignalP"/>
    </source>
</evidence>
<comment type="similarity">
    <text evidence="2">Belongs to the RLP family.</text>
</comment>
<feature type="signal peptide" evidence="13">
    <location>
        <begin position="1"/>
        <end position="21"/>
    </location>
</feature>
<dbReference type="InterPro" id="IPR003591">
    <property type="entry name" value="Leu-rich_rpt_typical-subtyp"/>
</dbReference>
<dbReference type="Pfam" id="PF23598">
    <property type="entry name" value="LRR_14"/>
    <property type="match status" value="1"/>
</dbReference>
<keyword evidence="4" id="KW-0433">Leucine-rich repeat</keyword>
<dbReference type="Pfam" id="PF00560">
    <property type="entry name" value="LRR_1"/>
    <property type="match status" value="2"/>
</dbReference>
<keyword evidence="5" id="KW-1070">Brassinosteroid signaling pathway</keyword>
<evidence type="ECO:0000256" key="1">
    <source>
        <dbReference type="ARBA" id="ARBA00004162"/>
    </source>
</evidence>
<keyword evidence="6 12" id="KW-0812">Transmembrane</keyword>
<evidence type="ECO:0000256" key="9">
    <source>
        <dbReference type="ARBA" id="ARBA00022989"/>
    </source>
</evidence>
<keyword evidence="10 12" id="KW-0472">Membrane</keyword>
<dbReference type="OrthoDB" id="637646at2759"/>
<keyword evidence="17" id="KW-1185">Reference proteome</keyword>
<keyword evidence="3" id="KW-1003">Cell membrane</keyword>
<evidence type="ECO:0000259" key="15">
    <source>
        <dbReference type="Pfam" id="PF23598"/>
    </source>
</evidence>
<dbReference type="InterPro" id="IPR055414">
    <property type="entry name" value="LRR_R13L4/SHOC2-like"/>
</dbReference>
<dbReference type="PRINTS" id="PR00019">
    <property type="entry name" value="LEURICHRPT"/>
</dbReference>
<feature type="domain" description="Leucine-rich repeat-containing N-terminal plant-type" evidence="14">
    <location>
        <begin position="27"/>
        <end position="68"/>
    </location>
</feature>
<keyword evidence="11" id="KW-0325">Glycoprotein</keyword>
<evidence type="ECO:0000256" key="3">
    <source>
        <dbReference type="ARBA" id="ARBA00022475"/>
    </source>
</evidence>